<comment type="caution">
    <text evidence="1">The sequence shown here is derived from an EMBL/GenBank/DDBJ whole genome shotgun (WGS) entry which is preliminary data.</text>
</comment>
<keyword evidence="2" id="KW-1185">Reference proteome</keyword>
<name>A0ABN7WL54_GIGMA</name>
<proteinExistence type="predicted"/>
<evidence type="ECO:0000313" key="1">
    <source>
        <dbReference type="EMBL" id="CAG8835024.1"/>
    </source>
</evidence>
<organism evidence="1 2">
    <name type="scientific">Gigaspora margarita</name>
    <dbReference type="NCBI Taxonomy" id="4874"/>
    <lineage>
        <taxon>Eukaryota</taxon>
        <taxon>Fungi</taxon>
        <taxon>Fungi incertae sedis</taxon>
        <taxon>Mucoromycota</taxon>
        <taxon>Glomeromycotina</taxon>
        <taxon>Glomeromycetes</taxon>
        <taxon>Diversisporales</taxon>
        <taxon>Gigasporaceae</taxon>
        <taxon>Gigaspora</taxon>
    </lineage>
</organism>
<protein>
    <submittedName>
        <fullName evidence="1">33131_t:CDS:1</fullName>
    </submittedName>
</protein>
<accession>A0ABN7WL54</accession>
<gene>
    <name evidence="1" type="ORF">GMARGA_LOCUS32358</name>
</gene>
<evidence type="ECO:0000313" key="2">
    <source>
        <dbReference type="Proteomes" id="UP000789901"/>
    </source>
</evidence>
<sequence>MIDRSSDPQRIYKDQIIESLANYHNIKMEQELENYHISNDEDKDSLITIRGLKTVKVLLRLKQKSKRMATFDDANRRLPSKGILLCVKNKEVNNLAEALIKLSIDGQWFHIKHLQ</sequence>
<reference evidence="1 2" key="1">
    <citation type="submission" date="2021-06" db="EMBL/GenBank/DDBJ databases">
        <authorList>
            <person name="Kallberg Y."/>
            <person name="Tangrot J."/>
            <person name="Rosling A."/>
        </authorList>
    </citation>
    <scope>NUCLEOTIDE SEQUENCE [LARGE SCALE GENOMIC DNA]</scope>
    <source>
        <strain evidence="1 2">120-4 pot B 10/14</strain>
    </source>
</reference>
<dbReference type="Proteomes" id="UP000789901">
    <property type="component" value="Unassembled WGS sequence"/>
</dbReference>
<feature type="non-terminal residue" evidence="1">
    <location>
        <position position="115"/>
    </location>
</feature>
<dbReference type="EMBL" id="CAJVQB010050658">
    <property type="protein sequence ID" value="CAG8835024.1"/>
    <property type="molecule type" value="Genomic_DNA"/>
</dbReference>